<proteinExistence type="predicted"/>
<evidence type="ECO:0000313" key="2">
    <source>
        <dbReference type="Proteomes" id="UP001627154"/>
    </source>
</evidence>
<protein>
    <submittedName>
        <fullName evidence="1">Uncharacterized protein</fullName>
    </submittedName>
</protein>
<evidence type="ECO:0000313" key="1">
    <source>
        <dbReference type="EMBL" id="KAL3396295.1"/>
    </source>
</evidence>
<comment type="caution">
    <text evidence="1">The sequence shown here is derived from an EMBL/GenBank/DDBJ whole genome shotgun (WGS) entry which is preliminary data.</text>
</comment>
<accession>A0ABD2WTP3</accession>
<keyword evidence="2" id="KW-1185">Reference proteome</keyword>
<dbReference type="EMBL" id="JBJJXI010000072">
    <property type="protein sequence ID" value="KAL3396295.1"/>
    <property type="molecule type" value="Genomic_DNA"/>
</dbReference>
<gene>
    <name evidence="1" type="ORF">TKK_009717</name>
</gene>
<sequence length="207" mass="23931">MYIFQKRTIPHAPHGEARKHIHHRARARCITRNCASCCSIAPVMAAELYRQRTWPIYPYSQRRTTASCSTDKMIRIVPNQISNFTAARLSNPRAAAAAGFFFNFTLKRAVSTCITFIISSSSAIRYERGAYSSTDSLLEEQQPDYDMRYKPFIYRVRLSRHATRRRVKSLETDKKIQHNCTGGEANTLEWRKKVHGCIHAREKNDVF</sequence>
<dbReference type="Proteomes" id="UP001627154">
    <property type="component" value="Unassembled WGS sequence"/>
</dbReference>
<dbReference type="AlphaFoldDB" id="A0ABD2WTP3"/>
<reference evidence="1 2" key="1">
    <citation type="journal article" date="2024" name="bioRxiv">
        <title>A reference genome for Trichogramma kaykai: A tiny desert-dwelling parasitoid wasp with competing sex-ratio distorters.</title>
        <authorList>
            <person name="Culotta J."/>
            <person name="Lindsey A.R."/>
        </authorList>
    </citation>
    <scope>NUCLEOTIDE SEQUENCE [LARGE SCALE GENOMIC DNA]</scope>
    <source>
        <strain evidence="1 2">KSX58</strain>
    </source>
</reference>
<organism evidence="1 2">
    <name type="scientific">Trichogramma kaykai</name>
    <dbReference type="NCBI Taxonomy" id="54128"/>
    <lineage>
        <taxon>Eukaryota</taxon>
        <taxon>Metazoa</taxon>
        <taxon>Ecdysozoa</taxon>
        <taxon>Arthropoda</taxon>
        <taxon>Hexapoda</taxon>
        <taxon>Insecta</taxon>
        <taxon>Pterygota</taxon>
        <taxon>Neoptera</taxon>
        <taxon>Endopterygota</taxon>
        <taxon>Hymenoptera</taxon>
        <taxon>Apocrita</taxon>
        <taxon>Proctotrupomorpha</taxon>
        <taxon>Chalcidoidea</taxon>
        <taxon>Trichogrammatidae</taxon>
        <taxon>Trichogramma</taxon>
    </lineage>
</organism>
<name>A0ABD2WTP3_9HYME</name>